<comment type="caution">
    <text evidence="1">The sequence shown here is derived from an EMBL/GenBank/DDBJ whole genome shotgun (WGS) entry which is preliminary data.</text>
</comment>
<name>A0A3N4MIU7_9BACT</name>
<gene>
    <name evidence="1" type="ORF">EG028_18285</name>
</gene>
<protein>
    <submittedName>
        <fullName evidence="1">DUF481 domain-containing protein</fullName>
    </submittedName>
</protein>
<accession>A0A3N4MIU7</accession>
<dbReference type="AlphaFoldDB" id="A0A3N4MIU7"/>
<dbReference type="InterPro" id="IPR007433">
    <property type="entry name" value="DUF481"/>
</dbReference>
<evidence type="ECO:0000313" key="1">
    <source>
        <dbReference type="EMBL" id="RPD39599.1"/>
    </source>
</evidence>
<keyword evidence="2" id="KW-1185">Reference proteome</keyword>
<dbReference type="Pfam" id="PF04338">
    <property type="entry name" value="DUF481"/>
    <property type="match status" value="1"/>
</dbReference>
<dbReference type="Proteomes" id="UP000279089">
    <property type="component" value="Unassembled WGS sequence"/>
</dbReference>
<proteinExistence type="predicted"/>
<organism evidence="1 2">
    <name type="scientific">Chitinophaga barathri</name>
    <dbReference type="NCBI Taxonomy" id="1647451"/>
    <lineage>
        <taxon>Bacteria</taxon>
        <taxon>Pseudomonadati</taxon>
        <taxon>Bacteroidota</taxon>
        <taxon>Chitinophagia</taxon>
        <taxon>Chitinophagales</taxon>
        <taxon>Chitinophagaceae</taxon>
        <taxon>Chitinophaga</taxon>
    </lineage>
</organism>
<dbReference type="EMBL" id="RMBX01000010">
    <property type="protein sequence ID" value="RPD39599.1"/>
    <property type="molecule type" value="Genomic_DNA"/>
</dbReference>
<sequence>MQCRLISEKFYSFPVVFCTLLVLTLLSFPKVVSAQKKDSLVTKNGNVIVGELKLLDKGVVTIETDYSKNDFTIEWNEITAIYSGSHFLITLKDGLRVNGSVKTDTANHTVIITKLDSQVVVTKVSDIVYLKGLKSDFWSRANASIDMGISVTKANNLRQFTVRSNLGYMADKWEAALFYNDLRSKQDSVNETRRTEWGPSFKYFMQNDWFGAASLNFLSNTEQALDLRTTGKLGVGKYFIHTNKTYIGAAAGIAYNREVFTNETASRSSVEAYFGYEVNLFDVKDFSLLTNGYAYPSLTESGRWRADFSLDAKYDLPLNFYLKFGGTLNYDNQPAVAGKDTDYVLAFTFGWEL</sequence>
<evidence type="ECO:0000313" key="2">
    <source>
        <dbReference type="Proteomes" id="UP000279089"/>
    </source>
</evidence>
<reference evidence="2" key="1">
    <citation type="submission" date="2018-11" db="EMBL/GenBank/DDBJ databases">
        <title>Chitinophaga lutea sp.nov., isolate from arsenic contaminated soil.</title>
        <authorList>
            <person name="Zong Y."/>
        </authorList>
    </citation>
    <scope>NUCLEOTIDE SEQUENCE [LARGE SCALE GENOMIC DNA]</scope>
    <source>
        <strain evidence="2">YLT18</strain>
    </source>
</reference>
<dbReference type="OrthoDB" id="1117610at2"/>